<dbReference type="EMBL" id="JBJYXY010000001">
    <property type="protein sequence ID" value="MFN2974415.1"/>
    <property type="molecule type" value="Genomic_DNA"/>
</dbReference>
<sequence>MPPEDFRGTARETGALLRSAPLIRTANFHNVPKRRIVEVEAQLKLWSSAFSSVNEAELDRYLTTGEWHKPKPGLLIAIFNGYRNGYDNMRPLLERYGFVGWFYVPTLFVNEPAATQQQFVSSRTLKIIHDEYPDGRYALSWDEIKAMDGRHVIACHTRNHARLQLDDLNYLENETVGPQLDFQKHLGHPVRAFASLSGQPYGQHGPSDRAIDRAGYQFITSNYKIQRIRSVPGHATPTADLQAR</sequence>
<dbReference type="PANTHER" id="PTHR34216">
    <property type="match status" value="1"/>
</dbReference>
<organism evidence="4 5">
    <name type="scientific">Terriglobus aquaticus</name>
    <dbReference type="NCBI Taxonomy" id="940139"/>
    <lineage>
        <taxon>Bacteria</taxon>
        <taxon>Pseudomonadati</taxon>
        <taxon>Acidobacteriota</taxon>
        <taxon>Terriglobia</taxon>
        <taxon>Terriglobales</taxon>
        <taxon>Acidobacteriaceae</taxon>
        <taxon>Terriglobus</taxon>
    </lineage>
</organism>
<protein>
    <submittedName>
        <fullName evidence="4">Polysaccharide deacetylase family protein</fullName>
        <ecNumber evidence="4">3.-.-.-</ecNumber>
    </submittedName>
</protein>
<reference evidence="4 5" key="1">
    <citation type="submission" date="2024-12" db="EMBL/GenBank/DDBJ databases">
        <authorList>
            <person name="Lee Y."/>
        </authorList>
    </citation>
    <scope>NUCLEOTIDE SEQUENCE [LARGE SCALE GENOMIC DNA]</scope>
    <source>
        <strain evidence="4 5">03SUJ4</strain>
    </source>
</reference>
<comment type="caution">
    <text evidence="4">The sequence shown here is derived from an EMBL/GenBank/DDBJ whole genome shotgun (WGS) entry which is preliminary data.</text>
</comment>
<dbReference type="Proteomes" id="UP001634747">
    <property type="component" value="Unassembled WGS sequence"/>
</dbReference>
<keyword evidence="4" id="KW-0378">Hydrolase</keyword>
<comment type="subcellular location">
    <subcellularLocation>
        <location evidence="1">Secreted</location>
    </subcellularLocation>
</comment>
<dbReference type="GO" id="GO:0016787">
    <property type="term" value="F:hydrolase activity"/>
    <property type="evidence" value="ECO:0007669"/>
    <property type="project" value="UniProtKB-KW"/>
</dbReference>
<accession>A0ABW9KIX7</accession>
<gene>
    <name evidence="4" type="ORF">ACK2TP_01435</name>
</gene>
<evidence type="ECO:0000313" key="4">
    <source>
        <dbReference type="EMBL" id="MFN2974415.1"/>
    </source>
</evidence>
<proteinExistence type="predicted"/>
<evidence type="ECO:0000256" key="2">
    <source>
        <dbReference type="ARBA" id="ARBA00022729"/>
    </source>
</evidence>
<dbReference type="PANTHER" id="PTHR34216:SF3">
    <property type="entry name" value="POLY-BETA-1,6-N-ACETYL-D-GLUCOSAMINE N-DEACETYLASE"/>
    <property type="match status" value="1"/>
</dbReference>
<dbReference type="CDD" id="cd10918">
    <property type="entry name" value="CE4_NodB_like_5s_6s"/>
    <property type="match status" value="1"/>
</dbReference>
<keyword evidence="2" id="KW-0732">Signal</keyword>
<feature type="domain" description="NodB homology" evidence="3">
    <location>
        <begin position="80"/>
        <end position="204"/>
    </location>
</feature>
<dbReference type="EC" id="3.-.-.-" evidence="4"/>
<dbReference type="InterPro" id="IPR002509">
    <property type="entry name" value="NODB_dom"/>
</dbReference>
<dbReference type="Pfam" id="PF01522">
    <property type="entry name" value="Polysacc_deac_1"/>
    <property type="match status" value="1"/>
</dbReference>
<dbReference type="InterPro" id="IPR011330">
    <property type="entry name" value="Glyco_hydro/deAcase_b/a-brl"/>
</dbReference>
<dbReference type="RefSeq" id="WP_263414021.1">
    <property type="nucleotide sequence ID" value="NZ_BAABBH010000001.1"/>
</dbReference>
<name>A0ABW9KIX7_9BACT</name>
<dbReference type="SUPFAM" id="SSF88713">
    <property type="entry name" value="Glycoside hydrolase/deacetylase"/>
    <property type="match status" value="1"/>
</dbReference>
<evidence type="ECO:0000256" key="1">
    <source>
        <dbReference type="ARBA" id="ARBA00004613"/>
    </source>
</evidence>
<dbReference type="Gene3D" id="3.20.20.370">
    <property type="entry name" value="Glycoside hydrolase/deacetylase"/>
    <property type="match status" value="1"/>
</dbReference>
<evidence type="ECO:0000259" key="3">
    <source>
        <dbReference type="Pfam" id="PF01522"/>
    </source>
</evidence>
<evidence type="ECO:0000313" key="5">
    <source>
        <dbReference type="Proteomes" id="UP001634747"/>
    </source>
</evidence>
<dbReference type="InterPro" id="IPR051398">
    <property type="entry name" value="Polysacch_Deacetylase"/>
</dbReference>
<keyword evidence="5" id="KW-1185">Reference proteome</keyword>